<evidence type="ECO:0000259" key="2">
    <source>
        <dbReference type="Pfam" id="PF09994"/>
    </source>
</evidence>
<evidence type="ECO:0000313" key="3">
    <source>
        <dbReference type="EMBL" id="EST07160.1"/>
    </source>
</evidence>
<evidence type="ECO:0000256" key="1">
    <source>
        <dbReference type="SAM" id="MobiDB-lite"/>
    </source>
</evidence>
<feature type="region of interest" description="Disordered" evidence="1">
    <location>
        <begin position="555"/>
        <end position="600"/>
    </location>
</feature>
<dbReference type="OrthoDB" id="3057168at2759"/>
<feature type="compositionally biased region" description="Basic residues" evidence="1">
    <location>
        <begin position="712"/>
        <end position="721"/>
    </location>
</feature>
<evidence type="ECO:0000313" key="4">
    <source>
        <dbReference type="Proteomes" id="UP000019377"/>
    </source>
</evidence>
<feature type="region of interest" description="Disordered" evidence="1">
    <location>
        <begin position="1"/>
        <end position="30"/>
    </location>
</feature>
<protein>
    <recommendedName>
        <fullName evidence="2">T6SS Phospholipase effector Tle1-like catalytic domain-containing protein</fullName>
    </recommendedName>
</protein>
<dbReference type="eggNOG" id="ENOG502QSYI">
    <property type="taxonomic scope" value="Eukaryota"/>
</dbReference>
<name>V5EPY1_KALBG</name>
<dbReference type="AlphaFoldDB" id="V5EPY1"/>
<dbReference type="HOGENOM" id="CLU_348577_0_0_1"/>
<sequence>MSPTTSSPPALSMPLTTSVPPPPVQPRTPRAPIRITILCDGTAQARDSVKTALSTTKHSSSSEDQPTGTFFTNVALLAKCIASSSSFESPSMPQLVFYQSGVGTGTGWLQNLFDQGTGFALGSKIEQAYGFLVDNYQPGDELFFFGFSRGAYTARCITGFINWCGVLGKVEMTHFAEIWAAYQKRDPDDIDSEREAAKVLYAATLRWPSVESETLATNMFLYDLEHGDKYKQMSAHDKEALAQRRREECARRRKGMTVVPPQIKVVGVWDTVSALGLPGMFQDNVMIDFFDFYDPGLGSNVQFGFHALSLEEDRKDFLPTMWYQPTSSSNRSRQLLKQCWFQGVHTDVGGGYQYHGLSDLTLIWMVSQLVDPHTLPDGSTTLRPLLNIDLPLLATILDRRREWGMQPSHRSRPTVNYQRPRTVCARHPSTISDVVWETLAKTAKTHESIHPSVYRGGRIDPATHVAFADLRTYDAAGLDKMWEDAKDWQRTLGPTERLLYWDRRGPYPWIPTQGDVLNPTLAPLMITGGWNIPSMTRGTNAQTIVDAATAMGDVDDAPATHESAPTSPAGQGDVDDQPADGWEQTTDSSTTKIPTPPLPIAALPTATLAVPSTHPPEQVYPLIPSKELGENPVDPTAHPHLRTLWQGVYHALSTPNALVADVCNLGLVTRANLNQTAAQGLWWSIGDKVAGYKDEVKVQALTAGLGKMRAKGKGTKVKGFRNKGSGGEGAKQGEEESVGKIGE</sequence>
<dbReference type="EMBL" id="KI545864">
    <property type="protein sequence ID" value="EST07160.1"/>
    <property type="molecule type" value="Genomic_DNA"/>
</dbReference>
<gene>
    <name evidence="3" type="ORF">PSEUBRA_SCAF21g03387</name>
</gene>
<feature type="compositionally biased region" description="Basic and acidic residues" evidence="1">
    <location>
        <begin position="731"/>
        <end position="743"/>
    </location>
</feature>
<reference evidence="4" key="1">
    <citation type="journal article" date="2013" name="Genome Announc.">
        <title>Draft genome sequence of Pseudozyma brasiliensis sp. nov. strain GHG001, a high producer of endo-1,4-xylanase isolated from an insect pest of sugarcane.</title>
        <authorList>
            <person name="Oliveira J.V.D.C."/>
            <person name="dos Santos R.A.C."/>
            <person name="Borges T.A."/>
            <person name="Riano-Pachon D.M."/>
            <person name="Goldman G.H."/>
        </authorList>
    </citation>
    <scope>NUCLEOTIDE SEQUENCE [LARGE SCALE GENOMIC DNA]</scope>
    <source>
        <strain evidence="4">GHG001</strain>
    </source>
</reference>
<dbReference type="PANTHER" id="PTHR33840:SF1">
    <property type="entry name" value="TLE1 PHOSPHOLIPASE DOMAIN-CONTAINING PROTEIN"/>
    <property type="match status" value="1"/>
</dbReference>
<feature type="region of interest" description="Disordered" evidence="1">
    <location>
        <begin position="712"/>
        <end position="743"/>
    </location>
</feature>
<dbReference type="InterPro" id="IPR018712">
    <property type="entry name" value="Tle1-like_cat"/>
</dbReference>
<organism evidence="3 4">
    <name type="scientific">Kalmanozyma brasiliensis (strain GHG001)</name>
    <name type="common">Yeast</name>
    <name type="synonym">Pseudozyma brasiliensis</name>
    <dbReference type="NCBI Taxonomy" id="1365824"/>
    <lineage>
        <taxon>Eukaryota</taxon>
        <taxon>Fungi</taxon>
        <taxon>Dikarya</taxon>
        <taxon>Basidiomycota</taxon>
        <taxon>Ustilaginomycotina</taxon>
        <taxon>Ustilaginomycetes</taxon>
        <taxon>Ustilaginales</taxon>
        <taxon>Ustilaginaceae</taxon>
        <taxon>Kalmanozyma</taxon>
    </lineage>
</organism>
<dbReference type="STRING" id="1365824.V5EPY1"/>
<dbReference type="GeneID" id="27419069"/>
<dbReference type="Proteomes" id="UP000019377">
    <property type="component" value="Unassembled WGS sequence"/>
</dbReference>
<dbReference type="PANTHER" id="PTHR33840">
    <property type="match status" value="1"/>
</dbReference>
<dbReference type="OMA" id="MIDFFDF"/>
<dbReference type="RefSeq" id="XP_016292149.1">
    <property type="nucleotide sequence ID" value="XM_016436431.1"/>
</dbReference>
<dbReference type="Pfam" id="PF09994">
    <property type="entry name" value="T6SS_Tle1-like_cat"/>
    <property type="match status" value="1"/>
</dbReference>
<feature type="domain" description="T6SS Phospholipase effector Tle1-like catalytic" evidence="2">
    <location>
        <begin position="34"/>
        <end position="368"/>
    </location>
</feature>
<accession>V5EPY1</accession>
<keyword evidence="4" id="KW-1185">Reference proteome</keyword>
<proteinExistence type="predicted"/>